<evidence type="ECO:0000313" key="2">
    <source>
        <dbReference type="Proteomes" id="UP000193711"/>
    </source>
</evidence>
<dbReference type="AlphaFoldDB" id="A0A1X7NTP0"/>
<sequence>MTGQDENAESAADGLVDRLAVIEDQPLESRAASYAELQERLRARLEGADSPR</sequence>
<name>A0A1X7NTP0_9MICO</name>
<dbReference type="EMBL" id="FXBM01000001">
    <property type="protein sequence ID" value="SMH40617.1"/>
    <property type="molecule type" value="Genomic_DNA"/>
</dbReference>
<dbReference type="Proteomes" id="UP000193711">
    <property type="component" value="Unassembled WGS sequence"/>
</dbReference>
<proteinExistence type="predicted"/>
<reference evidence="2" key="1">
    <citation type="submission" date="2017-04" db="EMBL/GenBank/DDBJ databases">
        <authorList>
            <person name="Varghese N."/>
            <person name="Submissions S."/>
        </authorList>
    </citation>
    <scope>NUCLEOTIDE SEQUENCE [LARGE SCALE GENOMIC DNA]</scope>
    <source>
        <strain evidence="2">VKM Ac-2121</strain>
    </source>
</reference>
<protein>
    <submittedName>
        <fullName evidence="1">Uncharacterized protein</fullName>
    </submittedName>
</protein>
<accession>A0A1X7NTP0</accession>
<gene>
    <name evidence="1" type="ORF">SAMN06295885_1836</name>
</gene>
<dbReference type="STRING" id="1891671.SAMN06295885_1836"/>
<keyword evidence="2" id="KW-1185">Reference proteome</keyword>
<organism evidence="1 2">
    <name type="scientific">Rathayibacter oskolensis</name>
    <dbReference type="NCBI Taxonomy" id="1891671"/>
    <lineage>
        <taxon>Bacteria</taxon>
        <taxon>Bacillati</taxon>
        <taxon>Actinomycetota</taxon>
        <taxon>Actinomycetes</taxon>
        <taxon>Micrococcales</taxon>
        <taxon>Microbacteriaceae</taxon>
        <taxon>Rathayibacter</taxon>
    </lineage>
</organism>
<evidence type="ECO:0000313" key="1">
    <source>
        <dbReference type="EMBL" id="SMH40617.1"/>
    </source>
</evidence>